<accession>A0A7U8GR69</accession>
<evidence type="ECO:0000259" key="7">
    <source>
        <dbReference type="Pfam" id="PF00892"/>
    </source>
</evidence>
<dbReference type="PANTHER" id="PTHR32322:SF2">
    <property type="entry name" value="EAMA DOMAIN-CONTAINING PROTEIN"/>
    <property type="match status" value="1"/>
</dbReference>
<dbReference type="InterPro" id="IPR037185">
    <property type="entry name" value="EmrE-like"/>
</dbReference>
<reference evidence="8 9" key="1">
    <citation type="submission" date="2006-02" db="EMBL/GenBank/DDBJ databases">
        <authorList>
            <person name="Pinhassi J."/>
            <person name="Pedros-Alio C."/>
            <person name="Ferriera S."/>
            <person name="Johnson J."/>
            <person name="Kravitz S."/>
            <person name="Halpern A."/>
            <person name="Remington K."/>
            <person name="Beeson K."/>
            <person name="Tran B."/>
            <person name="Rogers Y.-H."/>
            <person name="Friedman R."/>
            <person name="Venter J.C."/>
        </authorList>
    </citation>
    <scope>NUCLEOTIDE SEQUENCE [LARGE SCALE GENOMIC DNA]</scope>
    <source>
        <strain evidence="8 9">MED92</strain>
    </source>
</reference>
<feature type="transmembrane region" description="Helical" evidence="6">
    <location>
        <begin position="36"/>
        <end position="56"/>
    </location>
</feature>
<feature type="domain" description="EamA" evidence="7">
    <location>
        <begin position="157"/>
        <end position="288"/>
    </location>
</feature>
<feature type="domain" description="EamA" evidence="7">
    <location>
        <begin position="18"/>
        <end position="140"/>
    </location>
</feature>
<comment type="subcellular location">
    <subcellularLocation>
        <location evidence="1">Membrane</location>
        <topology evidence="1">Multi-pass membrane protein</topology>
    </subcellularLocation>
</comment>
<gene>
    <name evidence="8" type="ORF">MED92_17570</name>
</gene>
<dbReference type="OrthoDB" id="9809509at2"/>
<name>A0A7U8GR69_NEPCE</name>
<dbReference type="AlphaFoldDB" id="A0A7U8GR69"/>
<comment type="similarity">
    <text evidence="2">Belongs to the EamA transporter family.</text>
</comment>
<dbReference type="GO" id="GO:0016020">
    <property type="term" value="C:membrane"/>
    <property type="evidence" value="ECO:0007669"/>
    <property type="project" value="UniProtKB-SubCell"/>
</dbReference>
<proteinExistence type="inferred from homology"/>
<comment type="caution">
    <text evidence="8">The sequence shown here is derived from an EMBL/GenBank/DDBJ whole genome shotgun (WGS) entry which is preliminary data.</text>
</comment>
<feature type="transmembrane region" description="Helical" evidence="6">
    <location>
        <begin position="271"/>
        <end position="288"/>
    </location>
</feature>
<dbReference type="InterPro" id="IPR050638">
    <property type="entry name" value="AA-Vitamin_Transporters"/>
</dbReference>
<keyword evidence="4 6" id="KW-1133">Transmembrane helix</keyword>
<dbReference type="EMBL" id="AAOW01000030">
    <property type="protein sequence ID" value="EAR59875.1"/>
    <property type="molecule type" value="Genomic_DNA"/>
</dbReference>
<evidence type="ECO:0000256" key="2">
    <source>
        <dbReference type="ARBA" id="ARBA00007362"/>
    </source>
</evidence>
<feature type="transmembrane region" description="Helical" evidence="6">
    <location>
        <begin position="184"/>
        <end position="204"/>
    </location>
</feature>
<evidence type="ECO:0000256" key="3">
    <source>
        <dbReference type="ARBA" id="ARBA00022692"/>
    </source>
</evidence>
<feature type="transmembrane region" description="Helical" evidence="6">
    <location>
        <begin position="68"/>
        <end position="89"/>
    </location>
</feature>
<feature type="transmembrane region" description="Helical" evidence="6">
    <location>
        <begin position="95"/>
        <end position="116"/>
    </location>
</feature>
<evidence type="ECO:0000256" key="5">
    <source>
        <dbReference type="ARBA" id="ARBA00023136"/>
    </source>
</evidence>
<dbReference type="PANTHER" id="PTHR32322">
    <property type="entry name" value="INNER MEMBRANE TRANSPORTER"/>
    <property type="match status" value="1"/>
</dbReference>
<dbReference type="InterPro" id="IPR000620">
    <property type="entry name" value="EamA_dom"/>
</dbReference>
<keyword evidence="3 6" id="KW-0812">Transmembrane</keyword>
<evidence type="ECO:0000256" key="6">
    <source>
        <dbReference type="SAM" id="Phobius"/>
    </source>
</evidence>
<evidence type="ECO:0000313" key="8">
    <source>
        <dbReference type="EMBL" id="EAR59875.1"/>
    </source>
</evidence>
<feature type="transmembrane region" description="Helical" evidence="6">
    <location>
        <begin position="7"/>
        <end position="30"/>
    </location>
</feature>
<evidence type="ECO:0000256" key="1">
    <source>
        <dbReference type="ARBA" id="ARBA00004141"/>
    </source>
</evidence>
<organism evidence="8 9">
    <name type="scientific">Neptuniibacter caesariensis</name>
    <dbReference type="NCBI Taxonomy" id="207954"/>
    <lineage>
        <taxon>Bacteria</taxon>
        <taxon>Pseudomonadati</taxon>
        <taxon>Pseudomonadota</taxon>
        <taxon>Gammaproteobacteria</taxon>
        <taxon>Oceanospirillales</taxon>
        <taxon>Oceanospirillaceae</taxon>
        <taxon>Neptuniibacter</taxon>
    </lineage>
</organism>
<feature type="transmembrane region" description="Helical" evidence="6">
    <location>
        <begin position="123"/>
        <end position="141"/>
    </location>
</feature>
<feature type="transmembrane region" description="Helical" evidence="6">
    <location>
        <begin position="248"/>
        <end position="265"/>
    </location>
</feature>
<feature type="transmembrane region" description="Helical" evidence="6">
    <location>
        <begin position="153"/>
        <end position="172"/>
    </location>
</feature>
<sequence>MLTKQQRLALVPWGFVGIWSTGFIGAKYAVPYMEPFSVLLARMLLTLLVFAGLLWWRKPQWCSLPQAGHQMIVGFLVHACYLGGVFAAIDWSLPAGVTAIIMGVQPLLTAFIGWLWLSERLNLTQWIGLYLGLFGVLLVVSQNLTGDVTSVEPVAWIAAIIALVAISVGTLYQKRFGAGVDLMVGAFYQYLSTAIVMAILAYQFDSGVIQWNWTLIGALVWMVIALSVIAILLLLIMIREGEASKVASYFYLVPPLTAIEAWLLFDEQLNLTAILGILVAVFGVYLAVRFNSNNKAVKEPAGKSDS</sequence>
<evidence type="ECO:0000256" key="4">
    <source>
        <dbReference type="ARBA" id="ARBA00022989"/>
    </source>
</evidence>
<dbReference type="Pfam" id="PF00892">
    <property type="entry name" value="EamA"/>
    <property type="match status" value="2"/>
</dbReference>
<dbReference type="SUPFAM" id="SSF103481">
    <property type="entry name" value="Multidrug resistance efflux transporter EmrE"/>
    <property type="match status" value="2"/>
</dbReference>
<protein>
    <recommendedName>
        <fullName evidence="7">EamA domain-containing protein</fullName>
    </recommendedName>
</protein>
<dbReference type="RefSeq" id="WP_007021175.1">
    <property type="nucleotide sequence ID" value="NZ_CH724125.1"/>
</dbReference>
<keyword evidence="9" id="KW-1185">Reference proteome</keyword>
<evidence type="ECO:0000313" key="9">
    <source>
        <dbReference type="Proteomes" id="UP000002171"/>
    </source>
</evidence>
<feature type="transmembrane region" description="Helical" evidence="6">
    <location>
        <begin position="216"/>
        <end position="236"/>
    </location>
</feature>
<dbReference type="Gene3D" id="1.10.3730.20">
    <property type="match status" value="1"/>
</dbReference>
<dbReference type="Proteomes" id="UP000002171">
    <property type="component" value="Unassembled WGS sequence"/>
</dbReference>
<keyword evidence="5 6" id="KW-0472">Membrane</keyword>